<comment type="similarity">
    <text evidence="9">Belongs to the peroxiredoxin family. BCP/PrxQ subfamily.</text>
</comment>
<gene>
    <name evidence="13" type="ORF">FSZ31_02845</name>
</gene>
<dbReference type="SUPFAM" id="SSF52833">
    <property type="entry name" value="Thioredoxin-like"/>
    <property type="match status" value="1"/>
</dbReference>
<evidence type="ECO:0000256" key="3">
    <source>
        <dbReference type="ARBA" id="ARBA00022559"/>
    </source>
</evidence>
<dbReference type="InterPro" id="IPR050924">
    <property type="entry name" value="Peroxiredoxin_BCP/PrxQ"/>
</dbReference>
<keyword evidence="6" id="KW-1015">Disulfide bond</keyword>
<sequence length="189" mass="20212">MTRRRSVFAVIAVAVIAALAALAMPIDTSAQLAEGKRAPLFRTTGALAGKPFAFDLAKQLKKGPVVLYFYPKAFTEGCTLEAHAFAEASGDFKKAGATVIGMSTDGYEALQKFSREACRDKFAVATATPAIVKAYGVDLKKLGVSTGLTTRTSFVIARNGRIVHVHSDMDYKDHVTQSLAAVRALKKAR</sequence>
<dbReference type="AlphaFoldDB" id="A0A5C6UMD9"/>
<evidence type="ECO:0000313" key="14">
    <source>
        <dbReference type="Proteomes" id="UP000321129"/>
    </source>
</evidence>
<evidence type="ECO:0000256" key="1">
    <source>
        <dbReference type="ARBA" id="ARBA00003330"/>
    </source>
</evidence>
<reference evidence="13 14" key="1">
    <citation type="submission" date="2019-08" db="EMBL/GenBank/DDBJ databases">
        <title>Sphingorhabdus soil sp. nov., isolated from arctic soil.</title>
        <authorList>
            <person name="Liu Y."/>
        </authorList>
    </citation>
    <scope>NUCLEOTIDE SEQUENCE [LARGE SCALE GENOMIC DNA]</scope>
    <source>
        <strain evidence="13 14">D-2Q-5-6</strain>
    </source>
</reference>
<evidence type="ECO:0000256" key="11">
    <source>
        <dbReference type="ARBA" id="ARBA00049091"/>
    </source>
</evidence>
<dbReference type="Gene3D" id="3.40.30.10">
    <property type="entry name" value="Glutaredoxin"/>
    <property type="match status" value="1"/>
</dbReference>
<dbReference type="GO" id="GO:0008379">
    <property type="term" value="F:thioredoxin peroxidase activity"/>
    <property type="evidence" value="ECO:0007669"/>
    <property type="project" value="TreeGrafter"/>
</dbReference>
<dbReference type="GO" id="GO:0005737">
    <property type="term" value="C:cytoplasm"/>
    <property type="evidence" value="ECO:0007669"/>
    <property type="project" value="TreeGrafter"/>
</dbReference>
<accession>A0A5C6UMD9</accession>
<dbReference type="OrthoDB" id="5572803at2"/>
<evidence type="ECO:0000256" key="10">
    <source>
        <dbReference type="ARBA" id="ARBA00042639"/>
    </source>
</evidence>
<keyword evidence="5" id="KW-0560">Oxidoreductase</keyword>
<dbReference type="InterPro" id="IPR013766">
    <property type="entry name" value="Thioredoxin_domain"/>
</dbReference>
<dbReference type="PANTHER" id="PTHR42801:SF4">
    <property type="entry name" value="AHPC_TSA FAMILY PROTEIN"/>
    <property type="match status" value="1"/>
</dbReference>
<comment type="caution">
    <text evidence="13">The sequence shown here is derived from an EMBL/GenBank/DDBJ whole genome shotgun (WGS) entry which is preliminary data.</text>
</comment>
<organism evidence="13 14">
    <name type="scientific">Flavisphingopyxis soli</name>
    <dbReference type="NCBI Taxonomy" id="2601267"/>
    <lineage>
        <taxon>Bacteria</taxon>
        <taxon>Pseudomonadati</taxon>
        <taxon>Pseudomonadota</taxon>
        <taxon>Alphaproteobacteria</taxon>
        <taxon>Sphingomonadales</taxon>
        <taxon>Sphingopyxidaceae</taxon>
        <taxon>Flavisphingopyxis</taxon>
    </lineage>
</organism>
<dbReference type="PROSITE" id="PS51352">
    <property type="entry name" value="THIOREDOXIN_2"/>
    <property type="match status" value="1"/>
</dbReference>
<comment type="function">
    <text evidence="1">Thiol-specific peroxidase that catalyzes the reduction of hydrogen peroxide and organic hydroperoxides to water and alcohols, respectively. Plays a role in cell protection against oxidative stress by detoxifying peroxides and as sensor of hydrogen peroxide-mediated signaling events.</text>
</comment>
<dbReference type="RefSeq" id="WP_147121526.1">
    <property type="nucleotide sequence ID" value="NZ_VOPY01000001.1"/>
</dbReference>
<evidence type="ECO:0000256" key="5">
    <source>
        <dbReference type="ARBA" id="ARBA00023002"/>
    </source>
</evidence>
<evidence type="ECO:0000256" key="9">
    <source>
        <dbReference type="ARBA" id="ARBA00038489"/>
    </source>
</evidence>
<evidence type="ECO:0000256" key="6">
    <source>
        <dbReference type="ARBA" id="ARBA00023157"/>
    </source>
</evidence>
<dbReference type="PANTHER" id="PTHR42801">
    <property type="entry name" value="THIOREDOXIN-DEPENDENT PEROXIDE REDUCTASE"/>
    <property type="match status" value="1"/>
</dbReference>
<dbReference type="InterPro" id="IPR000866">
    <property type="entry name" value="AhpC/TSA"/>
</dbReference>
<comment type="catalytic activity">
    <reaction evidence="11">
        <text>a hydroperoxide + [thioredoxin]-dithiol = an alcohol + [thioredoxin]-disulfide + H2O</text>
        <dbReference type="Rhea" id="RHEA:62620"/>
        <dbReference type="Rhea" id="RHEA-COMP:10698"/>
        <dbReference type="Rhea" id="RHEA-COMP:10700"/>
        <dbReference type="ChEBI" id="CHEBI:15377"/>
        <dbReference type="ChEBI" id="CHEBI:29950"/>
        <dbReference type="ChEBI" id="CHEBI:30879"/>
        <dbReference type="ChEBI" id="CHEBI:35924"/>
        <dbReference type="ChEBI" id="CHEBI:50058"/>
        <dbReference type="EC" id="1.11.1.24"/>
    </reaction>
</comment>
<keyword evidence="7" id="KW-0676">Redox-active center</keyword>
<dbReference type="InterPro" id="IPR036249">
    <property type="entry name" value="Thioredoxin-like_sf"/>
</dbReference>
<evidence type="ECO:0000256" key="8">
    <source>
        <dbReference type="ARBA" id="ARBA00032824"/>
    </source>
</evidence>
<evidence type="ECO:0000256" key="2">
    <source>
        <dbReference type="ARBA" id="ARBA00013017"/>
    </source>
</evidence>
<dbReference type="CDD" id="cd03017">
    <property type="entry name" value="PRX_BCP"/>
    <property type="match status" value="1"/>
</dbReference>
<evidence type="ECO:0000313" key="13">
    <source>
        <dbReference type="EMBL" id="TXC73690.1"/>
    </source>
</evidence>
<keyword evidence="14" id="KW-1185">Reference proteome</keyword>
<dbReference type="GO" id="GO:0034599">
    <property type="term" value="P:cellular response to oxidative stress"/>
    <property type="evidence" value="ECO:0007669"/>
    <property type="project" value="TreeGrafter"/>
</dbReference>
<dbReference type="GO" id="GO:0045454">
    <property type="term" value="P:cell redox homeostasis"/>
    <property type="evidence" value="ECO:0007669"/>
    <property type="project" value="TreeGrafter"/>
</dbReference>
<dbReference type="EMBL" id="VOPY01000001">
    <property type="protein sequence ID" value="TXC73690.1"/>
    <property type="molecule type" value="Genomic_DNA"/>
</dbReference>
<keyword evidence="3" id="KW-0575">Peroxidase</keyword>
<dbReference type="Pfam" id="PF00578">
    <property type="entry name" value="AhpC-TSA"/>
    <property type="match status" value="1"/>
</dbReference>
<feature type="domain" description="Thioredoxin" evidence="12">
    <location>
        <begin position="32"/>
        <end position="187"/>
    </location>
</feature>
<evidence type="ECO:0000259" key="12">
    <source>
        <dbReference type="PROSITE" id="PS51352"/>
    </source>
</evidence>
<evidence type="ECO:0000256" key="4">
    <source>
        <dbReference type="ARBA" id="ARBA00022862"/>
    </source>
</evidence>
<evidence type="ECO:0000256" key="7">
    <source>
        <dbReference type="ARBA" id="ARBA00023284"/>
    </source>
</evidence>
<protein>
    <recommendedName>
        <fullName evidence="2">thioredoxin-dependent peroxiredoxin</fullName>
        <ecNumber evidence="2">1.11.1.24</ecNumber>
    </recommendedName>
    <alternativeName>
        <fullName evidence="8">Thioredoxin peroxidase</fullName>
    </alternativeName>
    <alternativeName>
        <fullName evidence="10">Thioredoxin-dependent peroxiredoxin Bcp</fullName>
    </alternativeName>
</protein>
<keyword evidence="4" id="KW-0049">Antioxidant</keyword>
<dbReference type="EC" id="1.11.1.24" evidence="2"/>
<dbReference type="Proteomes" id="UP000321129">
    <property type="component" value="Unassembled WGS sequence"/>
</dbReference>
<name>A0A5C6UMD9_9SPHN</name>
<proteinExistence type="inferred from homology"/>